<reference evidence="2 3" key="1">
    <citation type="submission" date="2016-01" db="EMBL/GenBank/DDBJ databases">
        <title>Amycolatopsis coloradensis genome sequencing and assembly.</title>
        <authorList>
            <person name="Mayilraj S."/>
        </authorList>
    </citation>
    <scope>NUCLEOTIDE SEQUENCE [LARGE SCALE GENOMIC DNA]</scope>
    <source>
        <strain evidence="2 3">DSM 44225</strain>
    </source>
</reference>
<accession>A0A1R0KLI5</accession>
<dbReference type="AlphaFoldDB" id="A0A1R0KLI5"/>
<proteinExistence type="predicted"/>
<feature type="region of interest" description="Disordered" evidence="1">
    <location>
        <begin position="25"/>
        <end position="72"/>
    </location>
</feature>
<sequence length="72" mass="7864">MTGSSQISTHGECFTTTTEIISPEADHSGEFRPFPHKYQPSHHRRAGGTGRSRTAIGARVSSADRPIHAQYV</sequence>
<keyword evidence="3" id="KW-1185">Reference proteome</keyword>
<evidence type="ECO:0000256" key="1">
    <source>
        <dbReference type="SAM" id="MobiDB-lite"/>
    </source>
</evidence>
<evidence type="ECO:0000313" key="3">
    <source>
        <dbReference type="Proteomes" id="UP000187486"/>
    </source>
</evidence>
<evidence type="ECO:0000313" key="2">
    <source>
        <dbReference type="EMBL" id="OLZ47513.1"/>
    </source>
</evidence>
<organism evidence="2 3">
    <name type="scientific">Amycolatopsis coloradensis</name>
    <dbReference type="NCBI Taxonomy" id="76021"/>
    <lineage>
        <taxon>Bacteria</taxon>
        <taxon>Bacillati</taxon>
        <taxon>Actinomycetota</taxon>
        <taxon>Actinomycetes</taxon>
        <taxon>Pseudonocardiales</taxon>
        <taxon>Pseudonocardiaceae</taxon>
        <taxon>Amycolatopsis</taxon>
    </lineage>
</organism>
<comment type="caution">
    <text evidence="2">The sequence shown here is derived from an EMBL/GenBank/DDBJ whole genome shotgun (WGS) entry which is preliminary data.</text>
</comment>
<name>A0A1R0KLI5_9PSEU</name>
<protein>
    <submittedName>
        <fullName evidence="2">Uncharacterized protein</fullName>
    </submittedName>
</protein>
<gene>
    <name evidence="2" type="ORF">BS329_26765</name>
</gene>
<dbReference type="EMBL" id="MQUQ01000015">
    <property type="protein sequence ID" value="OLZ47513.1"/>
    <property type="molecule type" value="Genomic_DNA"/>
</dbReference>
<dbReference type="Proteomes" id="UP000187486">
    <property type="component" value="Unassembled WGS sequence"/>
</dbReference>